<comment type="caution">
    <text evidence="4">The sequence shown here is derived from an EMBL/GenBank/DDBJ whole genome shotgun (WGS) entry which is preliminary data.</text>
</comment>
<sequence>MAEQESKKAEVETPVTQPEKSTHETPTPVAEVYDPPEEAVVEFAPMEETTSIQNAKLARVETEKRMSLIKAWEESEKCKAQNKAHKKIAIIEAWENIKKASLEAQLRKIEQCLEKKKAEYTEKMKNKVAMIHKQAEERKAVVEAKRCENLLKVDEIASKCRTIGKPPKKLLILL</sequence>
<accession>A0AAW1H9G2</accession>
<evidence type="ECO:0000259" key="3">
    <source>
        <dbReference type="Pfam" id="PF03763"/>
    </source>
</evidence>
<dbReference type="PANTHER" id="PTHR31775">
    <property type="entry name" value="OS02G0117200 PROTEIN"/>
    <property type="match status" value="1"/>
</dbReference>
<protein>
    <recommendedName>
        <fullName evidence="3">Remorin C-terminal domain-containing protein</fullName>
    </recommendedName>
</protein>
<dbReference type="Pfam" id="PF03763">
    <property type="entry name" value="Remorin_C"/>
    <property type="match status" value="1"/>
</dbReference>
<keyword evidence="5" id="KW-1185">Reference proteome</keyword>
<dbReference type="AlphaFoldDB" id="A0AAW1H9G2"/>
<feature type="compositionally biased region" description="Basic and acidic residues" evidence="2">
    <location>
        <begin position="1"/>
        <end position="11"/>
    </location>
</feature>
<evidence type="ECO:0000256" key="2">
    <source>
        <dbReference type="SAM" id="MobiDB-lite"/>
    </source>
</evidence>
<evidence type="ECO:0000313" key="4">
    <source>
        <dbReference type="EMBL" id="KAK9672642.1"/>
    </source>
</evidence>
<feature type="region of interest" description="Disordered" evidence="2">
    <location>
        <begin position="1"/>
        <end position="34"/>
    </location>
</feature>
<organism evidence="4 5">
    <name type="scientific">Saponaria officinalis</name>
    <name type="common">Common soapwort</name>
    <name type="synonym">Lychnis saponaria</name>
    <dbReference type="NCBI Taxonomy" id="3572"/>
    <lineage>
        <taxon>Eukaryota</taxon>
        <taxon>Viridiplantae</taxon>
        <taxon>Streptophyta</taxon>
        <taxon>Embryophyta</taxon>
        <taxon>Tracheophyta</taxon>
        <taxon>Spermatophyta</taxon>
        <taxon>Magnoliopsida</taxon>
        <taxon>eudicotyledons</taxon>
        <taxon>Gunneridae</taxon>
        <taxon>Pentapetalae</taxon>
        <taxon>Caryophyllales</taxon>
        <taxon>Caryophyllaceae</taxon>
        <taxon>Caryophylleae</taxon>
        <taxon>Saponaria</taxon>
    </lineage>
</organism>
<proteinExistence type="inferred from homology"/>
<comment type="similarity">
    <text evidence="1">Belongs to the remorin family.</text>
</comment>
<reference evidence="4" key="1">
    <citation type="submission" date="2024-03" db="EMBL/GenBank/DDBJ databases">
        <title>WGS assembly of Saponaria officinalis var. Norfolk2.</title>
        <authorList>
            <person name="Jenkins J."/>
            <person name="Shu S."/>
            <person name="Grimwood J."/>
            <person name="Barry K."/>
            <person name="Goodstein D."/>
            <person name="Schmutz J."/>
            <person name="Leebens-Mack J."/>
            <person name="Osbourn A."/>
        </authorList>
    </citation>
    <scope>NUCLEOTIDE SEQUENCE [LARGE SCALE GENOMIC DNA]</scope>
    <source>
        <strain evidence="4">JIC</strain>
    </source>
</reference>
<evidence type="ECO:0000256" key="1">
    <source>
        <dbReference type="ARBA" id="ARBA00005711"/>
    </source>
</evidence>
<dbReference type="EMBL" id="JBDFQZ010000012">
    <property type="protein sequence ID" value="KAK9672642.1"/>
    <property type="molecule type" value="Genomic_DNA"/>
</dbReference>
<feature type="domain" description="Remorin C-terminal" evidence="3">
    <location>
        <begin position="64"/>
        <end position="169"/>
    </location>
</feature>
<gene>
    <name evidence="4" type="ORF">RND81_12G114000</name>
</gene>
<name>A0AAW1H9G2_SAPOF</name>
<dbReference type="PANTHER" id="PTHR31775:SF5">
    <property type="entry name" value="REMORIN 1.4"/>
    <property type="match status" value="1"/>
</dbReference>
<dbReference type="Proteomes" id="UP001443914">
    <property type="component" value="Unassembled WGS sequence"/>
</dbReference>
<evidence type="ECO:0000313" key="5">
    <source>
        <dbReference type="Proteomes" id="UP001443914"/>
    </source>
</evidence>
<dbReference type="InterPro" id="IPR005516">
    <property type="entry name" value="Remorin_C"/>
</dbReference>